<dbReference type="Pfam" id="PF13460">
    <property type="entry name" value="NAD_binding_10"/>
    <property type="match status" value="1"/>
</dbReference>
<organism evidence="3 4">
    <name type="scientific">Rhizobium lusitanum</name>
    <dbReference type="NCBI Taxonomy" id="293958"/>
    <lineage>
        <taxon>Bacteria</taxon>
        <taxon>Pseudomonadati</taxon>
        <taxon>Pseudomonadota</taxon>
        <taxon>Alphaproteobacteria</taxon>
        <taxon>Hyphomicrobiales</taxon>
        <taxon>Rhizobiaceae</taxon>
        <taxon>Rhizobium/Agrobacterium group</taxon>
        <taxon>Rhizobium</taxon>
    </lineage>
</organism>
<accession>A0A1C3VTA2</accession>
<dbReference type="OrthoDB" id="5377001at2"/>
<evidence type="ECO:0000256" key="1">
    <source>
        <dbReference type="SAM" id="Phobius"/>
    </source>
</evidence>
<dbReference type="InterPro" id="IPR036291">
    <property type="entry name" value="NAD(P)-bd_dom_sf"/>
</dbReference>
<dbReference type="InterPro" id="IPR016040">
    <property type="entry name" value="NAD(P)-bd_dom"/>
</dbReference>
<protein>
    <submittedName>
        <fullName evidence="3">Nucleoside-diphosphate-sugar epimerase</fullName>
    </submittedName>
</protein>
<feature type="transmembrane region" description="Helical" evidence="1">
    <location>
        <begin position="379"/>
        <end position="397"/>
    </location>
</feature>
<reference evidence="3 4" key="1">
    <citation type="submission" date="2016-08" db="EMBL/GenBank/DDBJ databases">
        <authorList>
            <person name="Seilhamer J.J."/>
        </authorList>
    </citation>
    <scope>NUCLEOTIDE SEQUENCE [LARGE SCALE GENOMIC DNA]</scope>
    <source>
        <strain evidence="3 4">P1-7</strain>
    </source>
</reference>
<evidence type="ECO:0000259" key="2">
    <source>
        <dbReference type="Pfam" id="PF13460"/>
    </source>
</evidence>
<dbReference type="AlphaFoldDB" id="A0A1C3VTA2"/>
<feature type="transmembrane region" description="Helical" evidence="1">
    <location>
        <begin position="351"/>
        <end position="372"/>
    </location>
</feature>
<dbReference type="SUPFAM" id="SSF51735">
    <property type="entry name" value="NAD(P)-binding Rossmann-fold domains"/>
    <property type="match status" value="1"/>
</dbReference>
<dbReference type="GO" id="GO:0044877">
    <property type="term" value="F:protein-containing complex binding"/>
    <property type="evidence" value="ECO:0007669"/>
    <property type="project" value="TreeGrafter"/>
</dbReference>
<evidence type="ECO:0000313" key="3">
    <source>
        <dbReference type="EMBL" id="SCB31006.1"/>
    </source>
</evidence>
<feature type="domain" description="NAD(P)-binding" evidence="2">
    <location>
        <begin position="7"/>
        <end position="197"/>
    </location>
</feature>
<dbReference type="Proteomes" id="UP000199205">
    <property type="component" value="Unassembled WGS sequence"/>
</dbReference>
<evidence type="ECO:0000313" key="4">
    <source>
        <dbReference type="Proteomes" id="UP000199205"/>
    </source>
</evidence>
<dbReference type="PANTHER" id="PTHR12126:SF11">
    <property type="entry name" value="NADH DEHYDROGENASE [UBIQUINONE] 1 ALPHA SUBCOMPLEX SUBUNIT 9, MITOCHONDRIAL"/>
    <property type="match status" value="1"/>
</dbReference>
<dbReference type="RefSeq" id="WP_092574115.1">
    <property type="nucleotide sequence ID" value="NZ_FMAF01000006.1"/>
</dbReference>
<keyword evidence="1" id="KW-0472">Membrane</keyword>
<gene>
    <name evidence="3" type="ORF">GA0061101_106199</name>
</gene>
<keyword evidence="1" id="KW-0812">Transmembrane</keyword>
<dbReference type="InterPro" id="IPR051207">
    <property type="entry name" value="ComplexI_NDUFA9_subunit"/>
</dbReference>
<dbReference type="PANTHER" id="PTHR12126">
    <property type="entry name" value="NADH-UBIQUINONE OXIDOREDUCTASE 39 KDA SUBUNIT-RELATED"/>
    <property type="match status" value="1"/>
</dbReference>
<keyword evidence="1" id="KW-1133">Transmembrane helix</keyword>
<dbReference type="Pfam" id="PF13781">
    <property type="entry name" value="DoxX_3"/>
    <property type="match status" value="1"/>
</dbReference>
<proteinExistence type="predicted"/>
<dbReference type="Gene3D" id="3.40.50.720">
    <property type="entry name" value="NAD(P)-binding Rossmann-like Domain"/>
    <property type="match status" value="1"/>
</dbReference>
<sequence length="429" mass="45606">MNILILGATGFIGSAVAARLHAERHLVTGLARNPSRARIKYPSITWIKADLATMTDPSNWQVPLSGHQAVINCAGALQDGLSDDLAATQERAMHALYVAAKQSAIDLIVQISARTDGGGKKQPFLTTKRNADEALAASGLNHVILRPALVLGRNAHGGTALLRALAAMPFAFPLIHAQSPMETISVDDVAAAVSKAIAGQFPSGADIDLANDDVLTLRELVTLHRNWFGLAPVPVVAIPAGLARPVTWAADIAGRLGWRSPLRSTAMAVMSEGVLSRRSAQHRLSQRLTTAAEILDANPSGIQDVWSARLYLLKPLMIAGLALFWIVSGIVPILAPITASRHFLPFMSQDMATTLTIATCFIDMALGVLILVRPFARTALYGMLAVTLAYLAGGTLLEPSLWLDPLGPLVKVLPSILLTVATLAVLEER</sequence>
<dbReference type="EMBL" id="FMAF01000006">
    <property type="protein sequence ID" value="SCB31006.1"/>
    <property type="molecule type" value="Genomic_DNA"/>
</dbReference>
<feature type="transmembrane region" description="Helical" evidence="1">
    <location>
        <begin position="316"/>
        <end position="339"/>
    </location>
</feature>
<feature type="transmembrane region" description="Helical" evidence="1">
    <location>
        <begin position="409"/>
        <end position="426"/>
    </location>
</feature>
<name>A0A1C3VTA2_9HYPH</name>
<dbReference type="InterPro" id="IPR025695">
    <property type="entry name" value="DoxX-like"/>
</dbReference>